<dbReference type="PANTHER" id="PTHR35010:SF2">
    <property type="entry name" value="BLL4672 PROTEIN"/>
    <property type="match status" value="1"/>
</dbReference>
<feature type="region of interest" description="Disordered" evidence="1">
    <location>
        <begin position="263"/>
        <end position="295"/>
    </location>
</feature>
<dbReference type="InterPro" id="IPR001387">
    <property type="entry name" value="Cro/C1-type_HTH"/>
</dbReference>
<evidence type="ECO:0000313" key="4">
    <source>
        <dbReference type="Proteomes" id="UP000638313"/>
    </source>
</evidence>
<gene>
    <name evidence="3" type="ORF">GCM10010218_56650</name>
</gene>
<dbReference type="EMBL" id="BNBD01000016">
    <property type="protein sequence ID" value="GHF67815.1"/>
    <property type="molecule type" value="Genomic_DNA"/>
</dbReference>
<dbReference type="CDD" id="cd00093">
    <property type="entry name" value="HTH_XRE"/>
    <property type="match status" value="1"/>
</dbReference>
<dbReference type="Proteomes" id="UP000638313">
    <property type="component" value="Unassembled WGS sequence"/>
</dbReference>
<proteinExistence type="predicted"/>
<comment type="caution">
    <text evidence="3">The sequence shown here is derived from an EMBL/GenBank/DDBJ whole genome shotgun (WGS) entry which is preliminary data.</text>
</comment>
<dbReference type="AlphaFoldDB" id="A0A919B7Q9"/>
<evidence type="ECO:0000313" key="3">
    <source>
        <dbReference type="EMBL" id="GHF67815.1"/>
    </source>
</evidence>
<dbReference type="Gene3D" id="3.30.450.180">
    <property type="match status" value="1"/>
</dbReference>
<organism evidence="3 4">
    <name type="scientific">Streptomyces mashuensis</name>
    <dbReference type="NCBI Taxonomy" id="33904"/>
    <lineage>
        <taxon>Bacteria</taxon>
        <taxon>Bacillati</taxon>
        <taxon>Actinomycetota</taxon>
        <taxon>Actinomycetes</taxon>
        <taxon>Kitasatosporales</taxon>
        <taxon>Streptomycetaceae</taxon>
        <taxon>Streptomyces</taxon>
    </lineage>
</organism>
<name>A0A919B7Q9_9ACTN</name>
<sequence>MDATAIRLMLSARRAAISPESLGFERGDPRGRKSPGLSQAHMDQLLCRAPGTYGRLERGVLDNPAPEYLRDVAVLLRFTEPEWVAFYGFVHGEQPPFPLDRDPGVALGHSWTHVVECFAEAAYVCDYAGNILTYNAAFSSLFPGRRVPANTFWWILFSEDARERVLVDWETSWAPVIVPELRAAVARKPDSPTLQTLKERCLADPRTRDLYHGGLPIGHSHPDGDVRPVCHPEHGRGWITMCVSTPLSSPGALLFVVRFRAGERPPSPRPPVQPATDRDPAGFLPPPPAEPAVCC</sequence>
<evidence type="ECO:0000259" key="2">
    <source>
        <dbReference type="Pfam" id="PF17765"/>
    </source>
</evidence>
<reference evidence="3" key="2">
    <citation type="submission" date="2020-09" db="EMBL/GenBank/DDBJ databases">
        <authorList>
            <person name="Sun Q."/>
            <person name="Ohkuma M."/>
        </authorList>
    </citation>
    <scope>NUCLEOTIDE SEQUENCE</scope>
    <source>
        <strain evidence="3">JCM 4059</strain>
    </source>
</reference>
<dbReference type="RefSeq" id="WP_190132583.1">
    <property type="nucleotide sequence ID" value="NZ_BNBD01000016.1"/>
</dbReference>
<keyword evidence="4" id="KW-1185">Reference proteome</keyword>
<feature type="compositionally biased region" description="Pro residues" evidence="1">
    <location>
        <begin position="283"/>
        <end position="295"/>
    </location>
</feature>
<protein>
    <submittedName>
        <fullName evidence="3">Transcriptional regulator</fullName>
    </submittedName>
</protein>
<feature type="domain" description="MmyB-like transcription regulator ligand binding" evidence="2">
    <location>
        <begin position="121"/>
        <end position="235"/>
    </location>
</feature>
<dbReference type="InterPro" id="IPR041413">
    <property type="entry name" value="MLTR_LBD"/>
</dbReference>
<reference evidence="3" key="1">
    <citation type="journal article" date="2014" name="Int. J. Syst. Evol. Microbiol.">
        <title>Complete genome sequence of Corynebacterium casei LMG S-19264T (=DSM 44701T), isolated from a smear-ripened cheese.</title>
        <authorList>
            <consortium name="US DOE Joint Genome Institute (JGI-PGF)"/>
            <person name="Walter F."/>
            <person name="Albersmeier A."/>
            <person name="Kalinowski J."/>
            <person name="Ruckert C."/>
        </authorList>
    </citation>
    <scope>NUCLEOTIDE SEQUENCE</scope>
    <source>
        <strain evidence="3">JCM 4059</strain>
    </source>
</reference>
<dbReference type="PANTHER" id="PTHR35010">
    <property type="entry name" value="BLL4672 PROTEIN-RELATED"/>
    <property type="match status" value="1"/>
</dbReference>
<accession>A0A919B7Q9</accession>
<dbReference type="Pfam" id="PF17765">
    <property type="entry name" value="MLTR_LBD"/>
    <property type="match status" value="1"/>
</dbReference>
<evidence type="ECO:0000256" key="1">
    <source>
        <dbReference type="SAM" id="MobiDB-lite"/>
    </source>
</evidence>